<dbReference type="InterPro" id="IPR001873">
    <property type="entry name" value="ENaC"/>
</dbReference>
<evidence type="ECO:0000256" key="15">
    <source>
        <dbReference type="ARBA" id="ARBA00038140"/>
    </source>
</evidence>
<dbReference type="Proteomes" id="UP001187343">
    <property type="component" value="Unassembled WGS sequence"/>
</dbReference>
<keyword evidence="7" id="KW-0915">Sodium</keyword>
<reference evidence="19" key="1">
    <citation type="submission" date="2023-08" db="EMBL/GenBank/DDBJ databases">
        <title>Chromosome-level Genome Assembly of mud carp (Cirrhinus molitorella).</title>
        <authorList>
            <person name="Liu H."/>
        </authorList>
    </citation>
    <scope>NUCLEOTIDE SEQUENCE</scope>
    <source>
        <strain evidence="19">Prfri</strain>
        <tissue evidence="19">Muscle</tissue>
    </source>
</reference>
<evidence type="ECO:0000256" key="2">
    <source>
        <dbReference type="ARBA" id="ARBA00022448"/>
    </source>
</evidence>
<comment type="catalytic activity">
    <reaction evidence="14">
        <text>Na(+)(in) = Na(+)(out)</text>
        <dbReference type="Rhea" id="RHEA:34963"/>
        <dbReference type="ChEBI" id="CHEBI:29101"/>
    </reaction>
</comment>
<evidence type="ECO:0000256" key="14">
    <source>
        <dbReference type="ARBA" id="ARBA00036239"/>
    </source>
</evidence>
<evidence type="ECO:0000256" key="11">
    <source>
        <dbReference type="ARBA" id="ARBA00023180"/>
    </source>
</evidence>
<feature type="region of interest" description="Disordered" evidence="18">
    <location>
        <begin position="93"/>
        <end position="149"/>
    </location>
</feature>
<dbReference type="PROSITE" id="PS01206">
    <property type="entry name" value="ASC"/>
    <property type="match status" value="1"/>
</dbReference>
<evidence type="ECO:0000256" key="6">
    <source>
        <dbReference type="ARBA" id="ARBA00022989"/>
    </source>
</evidence>
<dbReference type="GO" id="GO:0005886">
    <property type="term" value="C:plasma membrane"/>
    <property type="evidence" value="ECO:0007669"/>
    <property type="project" value="UniProtKB-SubCell"/>
</dbReference>
<feature type="compositionally biased region" description="Basic and acidic residues" evidence="18">
    <location>
        <begin position="113"/>
        <end position="149"/>
    </location>
</feature>
<evidence type="ECO:0000256" key="16">
    <source>
        <dbReference type="ARBA" id="ARBA00064603"/>
    </source>
</evidence>
<comment type="subcellular location">
    <subcellularLocation>
        <location evidence="1">Cell membrane</location>
        <topology evidence="1">Multi-pass membrane protein</topology>
    </subcellularLocation>
</comment>
<sequence>MMIRDFRVLDGDEVLELVLRNVRFVSLNPVSKPLPERTLGVSEGLQPESLLLESLAHASTLSGVYGCGTSWGTDTANEAPPLTICTLLLKQQQTTRRKEGESGSQGWKRKRERRESEGKVRRIAAETEKSKGSGRDQQEGSESFAKDSSHTALANHMPIEFVCKIKFSEGDEAKGASTEGGGTVMLDEGLRRRNGGMADLASFASSSSLHGLARVLGTSGRLGFRQTLWGLALLVSLGLFLYQATWSTATYLERPHLAAMREETRRELTFPAITVCNVNRFRFSALTDADIYHLANLTGLPPKSRKGHRPSELQYPPPDMLDIFQRTGHQLEDMLKSCNFSGQNCSSEDFSVVYTRYGKCYTFNGNKTSPKRVRQGGTGNGLELMLDIQQDEYLPIWRETNETTLEAGIRVQIHSQNEPPYIHQLGFGVSPGFQTFVSCQEQRLTYLPQPWGNCRASSEPVIPGYDTYSVSACRLHCESTQVQRECNCRMVHMPGNADICTPSKIKCVDKALALLQKSTGDSCPCETPCNLTRYGKELSMVKIPSRGSARYLSRKYQKSEEYIRDNFLILDIFFEALNYETIEQKKAYDIAGLLGDIGGQMGLFIGASILTILEILDYIYEVVKYKIKQLLKPKKSQKQQNQRNLIQEQIQRTKNLREQNLRAQLAAGTIATVRFEEVKVKAANEVAQPHSAHPTSILPNHHNAQAVVQQDFAC</sequence>
<comment type="similarity">
    <text evidence="15">Belongs to the amiloride-sensitive sodium channel (TC 1.A.6) family. ASIC4 subfamily.</text>
</comment>
<dbReference type="EMBL" id="JAUYZG010000014">
    <property type="protein sequence ID" value="KAK2888986.1"/>
    <property type="molecule type" value="Genomic_DNA"/>
</dbReference>
<keyword evidence="6" id="KW-1133">Transmembrane helix</keyword>
<organism evidence="19 20">
    <name type="scientific">Cirrhinus molitorella</name>
    <name type="common">mud carp</name>
    <dbReference type="NCBI Taxonomy" id="172907"/>
    <lineage>
        <taxon>Eukaryota</taxon>
        <taxon>Metazoa</taxon>
        <taxon>Chordata</taxon>
        <taxon>Craniata</taxon>
        <taxon>Vertebrata</taxon>
        <taxon>Euteleostomi</taxon>
        <taxon>Actinopterygii</taxon>
        <taxon>Neopterygii</taxon>
        <taxon>Teleostei</taxon>
        <taxon>Ostariophysi</taxon>
        <taxon>Cypriniformes</taxon>
        <taxon>Cyprinidae</taxon>
        <taxon>Labeoninae</taxon>
        <taxon>Labeonini</taxon>
        <taxon>Cirrhinus</taxon>
    </lineage>
</organism>
<dbReference type="FunFam" id="1.10.287.770:FF:000001">
    <property type="entry name" value="Acid-sensing ion channel subunit 1"/>
    <property type="match status" value="1"/>
</dbReference>
<evidence type="ECO:0000313" key="20">
    <source>
        <dbReference type="Proteomes" id="UP001187343"/>
    </source>
</evidence>
<keyword evidence="5 17" id="KW-0812">Transmembrane</keyword>
<evidence type="ECO:0000256" key="5">
    <source>
        <dbReference type="ARBA" id="ARBA00022692"/>
    </source>
</evidence>
<comment type="caution">
    <text evidence="19">The sequence shown here is derived from an EMBL/GenBank/DDBJ whole genome shotgun (WGS) entry which is preliminary data.</text>
</comment>
<gene>
    <name evidence="19" type="ORF">Q8A67_014361</name>
</gene>
<evidence type="ECO:0000256" key="4">
    <source>
        <dbReference type="ARBA" id="ARBA00022475"/>
    </source>
</evidence>
<evidence type="ECO:0000256" key="3">
    <source>
        <dbReference type="ARBA" id="ARBA00022461"/>
    </source>
</evidence>
<keyword evidence="12 17" id="KW-0739">Sodium transport</keyword>
<dbReference type="Gene3D" id="2.60.470.10">
    <property type="entry name" value="Acid-sensing ion channels like domains"/>
    <property type="match status" value="1"/>
</dbReference>
<protein>
    <submittedName>
        <fullName evidence="19">Uncharacterized protein</fullName>
    </submittedName>
</protein>
<keyword evidence="8 17" id="KW-0406">Ion transport</keyword>
<dbReference type="Pfam" id="PF00858">
    <property type="entry name" value="ASC"/>
    <property type="match status" value="1"/>
</dbReference>
<dbReference type="Gene3D" id="1.10.287.770">
    <property type="entry name" value="YojJ-like"/>
    <property type="match status" value="1"/>
</dbReference>
<keyword evidence="3 17" id="KW-0894">Sodium channel</keyword>
<keyword evidence="13 17" id="KW-0407">Ion channel</keyword>
<evidence type="ECO:0000256" key="18">
    <source>
        <dbReference type="SAM" id="MobiDB-lite"/>
    </source>
</evidence>
<accession>A0AA88TKX8</accession>
<evidence type="ECO:0000256" key="7">
    <source>
        <dbReference type="ARBA" id="ARBA00023053"/>
    </source>
</evidence>
<dbReference type="AlphaFoldDB" id="A0AA88TKX8"/>
<keyword evidence="9" id="KW-0472">Membrane</keyword>
<keyword evidence="4" id="KW-1003">Cell membrane</keyword>
<dbReference type="FunFam" id="2.60.470.10:FF:000001">
    <property type="entry name" value="Acid-sensing (proton-gated) ion channel family member 4a"/>
    <property type="match status" value="1"/>
</dbReference>
<name>A0AA88TKX8_9TELE</name>
<proteinExistence type="inferred from homology"/>
<evidence type="ECO:0000313" key="19">
    <source>
        <dbReference type="EMBL" id="KAK2888986.1"/>
    </source>
</evidence>
<evidence type="ECO:0000256" key="9">
    <source>
        <dbReference type="ARBA" id="ARBA00023136"/>
    </source>
</evidence>
<dbReference type="PANTHER" id="PTHR11690:SF13">
    <property type="entry name" value="ACID-SENSING ION CHANNEL 4"/>
    <property type="match status" value="1"/>
</dbReference>
<evidence type="ECO:0000256" key="12">
    <source>
        <dbReference type="ARBA" id="ARBA00023201"/>
    </source>
</evidence>
<evidence type="ECO:0000256" key="8">
    <source>
        <dbReference type="ARBA" id="ARBA00023065"/>
    </source>
</evidence>
<keyword evidence="20" id="KW-1185">Reference proteome</keyword>
<comment type="subunit">
    <text evidence="16">Homotrimer. Heterotrimer; with other ASIC proteins producing functional channels.</text>
</comment>
<dbReference type="PRINTS" id="PR01078">
    <property type="entry name" value="AMINACHANNEL"/>
</dbReference>
<dbReference type="InterPro" id="IPR020903">
    <property type="entry name" value="ENaC_CS"/>
</dbReference>
<evidence type="ECO:0000256" key="10">
    <source>
        <dbReference type="ARBA" id="ARBA00023157"/>
    </source>
</evidence>
<keyword evidence="10" id="KW-1015">Disulfide bond</keyword>
<evidence type="ECO:0000256" key="17">
    <source>
        <dbReference type="RuleBase" id="RU000679"/>
    </source>
</evidence>
<keyword evidence="2 17" id="KW-0813">Transport</keyword>
<evidence type="ECO:0000256" key="13">
    <source>
        <dbReference type="ARBA" id="ARBA00023303"/>
    </source>
</evidence>
<dbReference type="PANTHER" id="PTHR11690">
    <property type="entry name" value="AMILORIDE-SENSITIVE SODIUM CHANNEL-RELATED"/>
    <property type="match status" value="1"/>
</dbReference>
<dbReference type="GO" id="GO:0015280">
    <property type="term" value="F:ligand-gated sodium channel activity"/>
    <property type="evidence" value="ECO:0007669"/>
    <property type="project" value="TreeGrafter"/>
</dbReference>
<keyword evidence="11" id="KW-0325">Glycoprotein</keyword>
<evidence type="ECO:0000256" key="1">
    <source>
        <dbReference type="ARBA" id="ARBA00004651"/>
    </source>
</evidence>